<dbReference type="InterPro" id="IPR011577">
    <property type="entry name" value="Cyt_b561_bac/Ni-Hgenase"/>
</dbReference>
<keyword evidence="9 13" id="KW-1133">Transmembrane helix</keyword>
<keyword evidence="16" id="KW-1185">Reference proteome</keyword>
<dbReference type="PROSITE" id="PS51257">
    <property type="entry name" value="PROKAR_LIPOPROTEIN"/>
    <property type="match status" value="1"/>
</dbReference>
<keyword evidence="10" id="KW-0408">Iron</keyword>
<comment type="caution">
    <text evidence="15">The sequence shown here is derived from an EMBL/GenBank/DDBJ whole genome shotgun (WGS) entry which is preliminary data.</text>
</comment>
<evidence type="ECO:0000256" key="5">
    <source>
        <dbReference type="ARBA" id="ARBA00022617"/>
    </source>
</evidence>
<sequence>MKYDLFSRILHWTTVFLILTMLTLGCIWYLGKYNNPIDEYYYNIMWYHKSFGITLLIVMLIRVTWFFTGMKKPPYIFKIPSHEKLLANIVHFLLYASIFTMILSGWLLSSFLHKSVPFWGIDVALPLPLIKNIGPVFDNIHIFTAWILIISIGLHIAGVIKHIAQKEPVLERML</sequence>
<dbReference type="InterPro" id="IPR016174">
    <property type="entry name" value="Di-haem_cyt_TM"/>
</dbReference>
<name>A0ABV9TEU3_9GAMM</name>
<evidence type="ECO:0000256" key="2">
    <source>
        <dbReference type="ARBA" id="ARBA00004651"/>
    </source>
</evidence>
<dbReference type="EMBL" id="JBHSJH010000003">
    <property type="protein sequence ID" value="MFC4893173.1"/>
    <property type="molecule type" value="Genomic_DNA"/>
</dbReference>
<evidence type="ECO:0000259" key="14">
    <source>
        <dbReference type="Pfam" id="PF01292"/>
    </source>
</evidence>
<dbReference type="PANTHER" id="PTHR30529:SF1">
    <property type="entry name" value="CYTOCHROME B561 HOMOLOG 2"/>
    <property type="match status" value="1"/>
</dbReference>
<evidence type="ECO:0000256" key="7">
    <source>
        <dbReference type="ARBA" id="ARBA00022723"/>
    </source>
</evidence>
<keyword evidence="4" id="KW-1003">Cell membrane</keyword>
<evidence type="ECO:0000313" key="15">
    <source>
        <dbReference type="EMBL" id="MFC4893173.1"/>
    </source>
</evidence>
<keyword evidence="5" id="KW-0349">Heme</keyword>
<keyword evidence="3" id="KW-0813">Transport</keyword>
<dbReference type="RefSeq" id="WP_119330849.1">
    <property type="nucleotide sequence ID" value="NZ_JBHSJH010000003.1"/>
</dbReference>
<dbReference type="SUPFAM" id="SSF81342">
    <property type="entry name" value="Transmembrane di-heme cytochromes"/>
    <property type="match status" value="1"/>
</dbReference>
<feature type="domain" description="Cytochrome b561 bacterial/Ni-hydrogenase" evidence="14">
    <location>
        <begin position="3"/>
        <end position="174"/>
    </location>
</feature>
<dbReference type="Gene3D" id="1.20.950.20">
    <property type="entry name" value="Transmembrane di-heme cytochromes, Chain C"/>
    <property type="match status" value="1"/>
</dbReference>
<evidence type="ECO:0000256" key="11">
    <source>
        <dbReference type="ARBA" id="ARBA00023136"/>
    </source>
</evidence>
<comment type="subcellular location">
    <subcellularLocation>
        <location evidence="2">Cell membrane</location>
        <topology evidence="2">Multi-pass membrane protein</topology>
    </subcellularLocation>
</comment>
<evidence type="ECO:0000313" key="16">
    <source>
        <dbReference type="Proteomes" id="UP001595926"/>
    </source>
</evidence>
<evidence type="ECO:0000256" key="1">
    <source>
        <dbReference type="ARBA" id="ARBA00001970"/>
    </source>
</evidence>
<organism evidence="15 16">
    <name type="scientific">Pseudofrancisella aestuarii</name>
    <dbReference type="NCBI Taxonomy" id="2670347"/>
    <lineage>
        <taxon>Bacteria</taxon>
        <taxon>Pseudomonadati</taxon>
        <taxon>Pseudomonadota</taxon>
        <taxon>Gammaproteobacteria</taxon>
        <taxon>Thiotrichales</taxon>
        <taxon>Francisellaceae</taxon>
        <taxon>Pseudofrancisella</taxon>
    </lineage>
</organism>
<gene>
    <name evidence="15" type="ORF">ACFPDQ_08960</name>
</gene>
<evidence type="ECO:0000256" key="10">
    <source>
        <dbReference type="ARBA" id="ARBA00023004"/>
    </source>
</evidence>
<keyword evidence="11 13" id="KW-0472">Membrane</keyword>
<feature type="transmembrane region" description="Helical" evidence="13">
    <location>
        <begin position="140"/>
        <end position="164"/>
    </location>
</feature>
<dbReference type="InterPro" id="IPR052168">
    <property type="entry name" value="Cytochrome_b561_oxidase"/>
</dbReference>
<feature type="transmembrane region" description="Helical" evidence="13">
    <location>
        <begin position="89"/>
        <end position="108"/>
    </location>
</feature>
<proteinExistence type="inferred from homology"/>
<comment type="similarity">
    <text evidence="12">Belongs to the cytochrome b561 family.</text>
</comment>
<dbReference type="Proteomes" id="UP001595926">
    <property type="component" value="Unassembled WGS sequence"/>
</dbReference>
<dbReference type="Pfam" id="PF01292">
    <property type="entry name" value="Ni_hydr_CYTB"/>
    <property type="match status" value="1"/>
</dbReference>
<keyword evidence="6 13" id="KW-0812">Transmembrane</keyword>
<reference evidence="16" key="1">
    <citation type="journal article" date="2019" name="Int. J. Syst. Evol. Microbiol.">
        <title>The Global Catalogue of Microorganisms (GCM) 10K type strain sequencing project: providing services to taxonomists for standard genome sequencing and annotation.</title>
        <authorList>
            <consortium name="The Broad Institute Genomics Platform"/>
            <consortium name="The Broad Institute Genome Sequencing Center for Infectious Disease"/>
            <person name="Wu L."/>
            <person name="Ma J."/>
        </authorList>
    </citation>
    <scope>NUCLEOTIDE SEQUENCE [LARGE SCALE GENOMIC DNA]</scope>
    <source>
        <strain evidence="16">CGMCC 1.13718</strain>
    </source>
</reference>
<evidence type="ECO:0000256" key="8">
    <source>
        <dbReference type="ARBA" id="ARBA00022982"/>
    </source>
</evidence>
<feature type="transmembrane region" description="Helical" evidence="13">
    <location>
        <begin position="50"/>
        <end position="68"/>
    </location>
</feature>
<feature type="transmembrane region" description="Helical" evidence="13">
    <location>
        <begin position="9"/>
        <end position="30"/>
    </location>
</feature>
<keyword evidence="7" id="KW-0479">Metal-binding</keyword>
<comment type="cofactor">
    <cofactor evidence="1">
        <name>heme b</name>
        <dbReference type="ChEBI" id="CHEBI:60344"/>
    </cofactor>
</comment>
<dbReference type="PANTHER" id="PTHR30529">
    <property type="entry name" value="CYTOCHROME B561"/>
    <property type="match status" value="1"/>
</dbReference>
<evidence type="ECO:0000256" key="9">
    <source>
        <dbReference type="ARBA" id="ARBA00022989"/>
    </source>
</evidence>
<keyword evidence="8" id="KW-0249">Electron transport</keyword>
<accession>A0ABV9TEU3</accession>
<evidence type="ECO:0000256" key="6">
    <source>
        <dbReference type="ARBA" id="ARBA00022692"/>
    </source>
</evidence>
<evidence type="ECO:0000256" key="3">
    <source>
        <dbReference type="ARBA" id="ARBA00022448"/>
    </source>
</evidence>
<evidence type="ECO:0000256" key="13">
    <source>
        <dbReference type="SAM" id="Phobius"/>
    </source>
</evidence>
<protein>
    <submittedName>
        <fullName evidence="15">Cytochrome b</fullName>
    </submittedName>
</protein>
<evidence type="ECO:0000256" key="4">
    <source>
        <dbReference type="ARBA" id="ARBA00022475"/>
    </source>
</evidence>
<evidence type="ECO:0000256" key="12">
    <source>
        <dbReference type="ARBA" id="ARBA00037975"/>
    </source>
</evidence>